<protein>
    <submittedName>
        <fullName evidence="1">Uncharacterized protein</fullName>
    </submittedName>
</protein>
<comment type="caution">
    <text evidence="1">The sequence shown here is derived from an EMBL/GenBank/DDBJ whole genome shotgun (WGS) entry which is preliminary data.</text>
</comment>
<dbReference type="EMBL" id="JANQDX010000016">
    <property type="protein sequence ID" value="KAL0909707.1"/>
    <property type="molecule type" value="Genomic_DNA"/>
</dbReference>
<keyword evidence="2" id="KW-1185">Reference proteome</keyword>
<dbReference type="Proteomes" id="UP001552299">
    <property type="component" value="Unassembled WGS sequence"/>
</dbReference>
<name>A0ABD0UA95_DENTH</name>
<dbReference type="AlphaFoldDB" id="A0ABD0UA95"/>
<organism evidence="1 2">
    <name type="scientific">Dendrobium thyrsiflorum</name>
    <name type="common">Pinecone-like raceme dendrobium</name>
    <name type="synonym">Orchid</name>
    <dbReference type="NCBI Taxonomy" id="117978"/>
    <lineage>
        <taxon>Eukaryota</taxon>
        <taxon>Viridiplantae</taxon>
        <taxon>Streptophyta</taxon>
        <taxon>Embryophyta</taxon>
        <taxon>Tracheophyta</taxon>
        <taxon>Spermatophyta</taxon>
        <taxon>Magnoliopsida</taxon>
        <taxon>Liliopsida</taxon>
        <taxon>Asparagales</taxon>
        <taxon>Orchidaceae</taxon>
        <taxon>Epidendroideae</taxon>
        <taxon>Malaxideae</taxon>
        <taxon>Dendrobiinae</taxon>
        <taxon>Dendrobium</taxon>
    </lineage>
</organism>
<gene>
    <name evidence="1" type="ORF">M5K25_020598</name>
</gene>
<reference evidence="1 2" key="1">
    <citation type="journal article" date="2024" name="Plant Biotechnol. J.">
        <title>Dendrobium thyrsiflorum genome and its molecular insights into genes involved in important horticultural traits.</title>
        <authorList>
            <person name="Chen B."/>
            <person name="Wang J.Y."/>
            <person name="Zheng P.J."/>
            <person name="Li K.L."/>
            <person name="Liang Y.M."/>
            <person name="Chen X.F."/>
            <person name="Zhang C."/>
            <person name="Zhao X."/>
            <person name="He X."/>
            <person name="Zhang G.Q."/>
            <person name="Liu Z.J."/>
            <person name="Xu Q."/>
        </authorList>
    </citation>
    <scope>NUCLEOTIDE SEQUENCE [LARGE SCALE GENOMIC DNA]</scope>
    <source>
        <strain evidence="1">GZMU011</strain>
    </source>
</reference>
<proteinExistence type="predicted"/>
<sequence>MGTSTRDSGAFIREMAGDITFSLHDSIPAESYTDELILYASERLICDESEPFKRNMLREGFGPNEWFSLLTLSSSPPCVLLTSDVTVQAWQKALAVVCFHLPVMFSLVF</sequence>
<evidence type="ECO:0000313" key="2">
    <source>
        <dbReference type="Proteomes" id="UP001552299"/>
    </source>
</evidence>
<evidence type="ECO:0000313" key="1">
    <source>
        <dbReference type="EMBL" id="KAL0909707.1"/>
    </source>
</evidence>
<accession>A0ABD0UA95</accession>